<dbReference type="AlphaFoldDB" id="A6P2W4"/>
<dbReference type="InterPro" id="IPR010093">
    <property type="entry name" value="SinI_DNA-bd"/>
</dbReference>
<reference evidence="2 3" key="2">
    <citation type="submission" date="2007-06" db="EMBL/GenBank/DDBJ databases">
        <title>Draft genome sequence of Pseudoflavonifractor capillosus ATCC 29799.</title>
        <authorList>
            <person name="Sudarsanam P."/>
            <person name="Ley R."/>
            <person name="Guruge J."/>
            <person name="Turnbaugh P.J."/>
            <person name="Mahowald M."/>
            <person name="Liep D."/>
            <person name="Gordon J."/>
        </authorList>
    </citation>
    <scope>NUCLEOTIDE SEQUENCE [LARGE SCALE GENOMIC DNA]</scope>
    <source>
        <strain evidence="2 3">ATCC 29799</strain>
    </source>
</reference>
<feature type="domain" description="Helix-turn-helix" evidence="1">
    <location>
        <begin position="4"/>
        <end position="51"/>
    </location>
</feature>
<dbReference type="RefSeq" id="WP_006575289.1">
    <property type="nucleotide sequence ID" value="NZ_AAXG02000058.1"/>
</dbReference>
<dbReference type="SUPFAM" id="SSF46955">
    <property type="entry name" value="Putative DNA-binding domain"/>
    <property type="match status" value="1"/>
</dbReference>
<proteinExistence type="predicted"/>
<sequence>MTALLTVQEVADLLKTSRQQVRKTIRDGLLPAVRIGRECRVDPHYLQDFLECNMTG</sequence>
<dbReference type="NCBIfam" id="TIGR01764">
    <property type="entry name" value="excise"/>
    <property type="match status" value="1"/>
</dbReference>
<dbReference type="OrthoDB" id="2909824at2"/>
<dbReference type="GO" id="GO:0003677">
    <property type="term" value="F:DNA binding"/>
    <property type="evidence" value="ECO:0007669"/>
    <property type="project" value="InterPro"/>
</dbReference>
<dbReference type="EMBL" id="AAXG02000058">
    <property type="protein sequence ID" value="EDM97349.1"/>
    <property type="molecule type" value="Genomic_DNA"/>
</dbReference>
<dbReference type="Pfam" id="PF12728">
    <property type="entry name" value="HTH_17"/>
    <property type="match status" value="1"/>
</dbReference>
<accession>A6P2W4</accession>
<reference evidence="2 3" key="1">
    <citation type="submission" date="2007-04" db="EMBL/GenBank/DDBJ databases">
        <authorList>
            <person name="Fulton L."/>
            <person name="Clifton S."/>
            <person name="Fulton B."/>
            <person name="Xu J."/>
            <person name="Minx P."/>
            <person name="Pepin K.H."/>
            <person name="Johnson M."/>
            <person name="Thiruvilangam P."/>
            <person name="Bhonagiri V."/>
            <person name="Nash W.E."/>
            <person name="Mardis E.R."/>
            <person name="Wilson R.K."/>
        </authorList>
    </citation>
    <scope>NUCLEOTIDE SEQUENCE [LARGE SCALE GENOMIC DNA]</scope>
    <source>
        <strain evidence="2 3">ATCC 29799</strain>
    </source>
</reference>
<organism evidence="2 3">
    <name type="scientific">Pseudoflavonifractor capillosus ATCC 29799</name>
    <dbReference type="NCBI Taxonomy" id="411467"/>
    <lineage>
        <taxon>Bacteria</taxon>
        <taxon>Bacillati</taxon>
        <taxon>Bacillota</taxon>
        <taxon>Clostridia</taxon>
        <taxon>Eubacteriales</taxon>
        <taxon>Oscillospiraceae</taxon>
        <taxon>Pseudoflavonifractor</taxon>
    </lineage>
</organism>
<keyword evidence="3" id="KW-1185">Reference proteome</keyword>
<gene>
    <name evidence="2" type="ORF">BACCAP_04848</name>
</gene>
<dbReference type="Proteomes" id="UP000003639">
    <property type="component" value="Unassembled WGS sequence"/>
</dbReference>
<dbReference type="InterPro" id="IPR009061">
    <property type="entry name" value="DNA-bd_dom_put_sf"/>
</dbReference>
<comment type="caution">
    <text evidence="2">The sequence shown here is derived from an EMBL/GenBank/DDBJ whole genome shotgun (WGS) entry which is preliminary data.</text>
</comment>
<dbReference type="InterPro" id="IPR041657">
    <property type="entry name" value="HTH_17"/>
</dbReference>
<name>A6P2W4_9FIRM</name>
<dbReference type="STRING" id="411467.BACCAP_04848"/>
<evidence type="ECO:0000313" key="2">
    <source>
        <dbReference type="EMBL" id="EDM97349.1"/>
    </source>
</evidence>
<evidence type="ECO:0000259" key="1">
    <source>
        <dbReference type="Pfam" id="PF12728"/>
    </source>
</evidence>
<evidence type="ECO:0000313" key="3">
    <source>
        <dbReference type="Proteomes" id="UP000003639"/>
    </source>
</evidence>
<protein>
    <submittedName>
        <fullName evidence="2">DNA binding domain, excisionase family</fullName>
    </submittedName>
</protein>